<proteinExistence type="predicted"/>
<accession>A0A8D8FY31</accession>
<reference evidence="1" key="1">
    <citation type="submission" date="2021-05" db="EMBL/GenBank/DDBJ databases">
        <authorList>
            <person name="Alioto T."/>
            <person name="Alioto T."/>
            <person name="Gomez Garrido J."/>
        </authorList>
    </citation>
    <scope>NUCLEOTIDE SEQUENCE</scope>
</reference>
<protein>
    <submittedName>
        <fullName evidence="1">(northern house mosquito) hypothetical protein</fullName>
    </submittedName>
</protein>
<name>A0A8D8FY31_CULPI</name>
<dbReference type="AlphaFoldDB" id="A0A8D8FY31"/>
<sequence>MTHQLCHLNFSKQSIIYRLALQVALCYTFSQFTRKTSNSCRFSQSFNQAHSAAAIGIPRSLSLSRRQLHSSTENNWSRIAADRRTPILVEPKKPLSNHQLAGQCGSSFSTKECIVSSWCVHL</sequence>
<organism evidence="1">
    <name type="scientific">Culex pipiens</name>
    <name type="common">House mosquito</name>
    <dbReference type="NCBI Taxonomy" id="7175"/>
    <lineage>
        <taxon>Eukaryota</taxon>
        <taxon>Metazoa</taxon>
        <taxon>Ecdysozoa</taxon>
        <taxon>Arthropoda</taxon>
        <taxon>Hexapoda</taxon>
        <taxon>Insecta</taxon>
        <taxon>Pterygota</taxon>
        <taxon>Neoptera</taxon>
        <taxon>Endopterygota</taxon>
        <taxon>Diptera</taxon>
        <taxon>Nematocera</taxon>
        <taxon>Culicoidea</taxon>
        <taxon>Culicidae</taxon>
        <taxon>Culicinae</taxon>
        <taxon>Culicini</taxon>
        <taxon>Culex</taxon>
        <taxon>Culex</taxon>
    </lineage>
</organism>
<evidence type="ECO:0000313" key="1">
    <source>
        <dbReference type="EMBL" id="CAG6487856.1"/>
    </source>
</evidence>
<dbReference type="EMBL" id="HBUE01108354">
    <property type="protein sequence ID" value="CAG6487856.1"/>
    <property type="molecule type" value="Transcribed_RNA"/>
</dbReference>